<name>A0A2W2E0H8_9ACTN</name>
<evidence type="ECO:0000256" key="1">
    <source>
        <dbReference type="SAM" id="MobiDB-lite"/>
    </source>
</evidence>
<proteinExistence type="predicted"/>
<dbReference type="EMBL" id="POTY01000087">
    <property type="protein sequence ID" value="PZG17462.1"/>
    <property type="molecule type" value="Genomic_DNA"/>
</dbReference>
<feature type="compositionally biased region" description="Low complexity" evidence="1">
    <location>
        <begin position="22"/>
        <end position="38"/>
    </location>
</feature>
<reference evidence="2 3" key="1">
    <citation type="submission" date="2018-01" db="EMBL/GenBank/DDBJ databases">
        <title>Draft genome sequence of Jishengella sp. NA12.</title>
        <authorList>
            <person name="Sahin N."/>
            <person name="Ay H."/>
            <person name="Saygin H."/>
        </authorList>
    </citation>
    <scope>NUCLEOTIDE SEQUENCE [LARGE SCALE GENOMIC DNA]</scope>
    <source>
        <strain evidence="2 3">NA12</strain>
    </source>
</reference>
<keyword evidence="3" id="KW-1185">Reference proteome</keyword>
<dbReference type="Proteomes" id="UP000248924">
    <property type="component" value="Unassembled WGS sequence"/>
</dbReference>
<comment type="caution">
    <text evidence="2">The sequence shown here is derived from an EMBL/GenBank/DDBJ whole genome shotgun (WGS) entry which is preliminary data.</text>
</comment>
<protein>
    <submittedName>
        <fullName evidence="2">Uncharacterized protein</fullName>
    </submittedName>
</protein>
<dbReference type="AlphaFoldDB" id="A0A2W2E0H8"/>
<organism evidence="2 3">
    <name type="scientific">Micromonospora craterilacus</name>
    <dbReference type="NCBI Taxonomy" id="1655439"/>
    <lineage>
        <taxon>Bacteria</taxon>
        <taxon>Bacillati</taxon>
        <taxon>Actinomycetota</taxon>
        <taxon>Actinomycetes</taxon>
        <taxon>Micromonosporales</taxon>
        <taxon>Micromonosporaceae</taxon>
        <taxon>Micromonospora</taxon>
    </lineage>
</organism>
<feature type="region of interest" description="Disordered" evidence="1">
    <location>
        <begin position="21"/>
        <end position="41"/>
    </location>
</feature>
<evidence type="ECO:0000313" key="3">
    <source>
        <dbReference type="Proteomes" id="UP000248924"/>
    </source>
</evidence>
<gene>
    <name evidence="2" type="ORF">C1I95_15495</name>
</gene>
<accession>A0A2W2E0H8</accession>
<evidence type="ECO:0000313" key="2">
    <source>
        <dbReference type="EMBL" id="PZG17462.1"/>
    </source>
</evidence>
<sequence length="163" mass="17600">MLLAVIPSATDGRWGVLSSLWPSSSATPEPEPTSNPSSDLGAPEAQLIKDCIKQTKGEQLHDELFLRDLPAERLGDPVSGTLATSSEPYVLWLFDADCKSYEAAAVPPRSSVTFRAYVGQVWYYAEASAKQPVGACDCRVFSPSNSGVPQTISDTGRLTYRTE</sequence>